<evidence type="ECO:0000313" key="10">
    <source>
        <dbReference type="Proteomes" id="UP001330016"/>
    </source>
</evidence>
<sequence>MAWIYLVFAGIFEVVWATFMKLSNGFTHLGWSIATLIGMIASFGLLSQATTKLPMSLAYPIWTGIGAVGTVIAGVVLFGDQLKPATWFFVALLFVGFIGIKLTTGGGE</sequence>
<dbReference type="SUPFAM" id="SSF103481">
    <property type="entry name" value="Multidrug resistance efflux transporter EmrE"/>
    <property type="match status" value="1"/>
</dbReference>
<keyword evidence="3" id="KW-1003">Cell membrane</keyword>
<dbReference type="EMBL" id="JAQSGK010000059">
    <property type="protein sequence ID" value="MEE6716966.1"/>
    <property type="molecule type" value="Genomic_DNA"/>
</dbReference>
<evidence type="ECO:0000256" key="2">
    <source>
        <dbReference type="ARBA" id="ARBA00022448"/>
    </source>
</evidence>
<accession>A0ABU7T2X5</accession>
<protein>
    <submittedName>
        <fullName evidence="9">Multidrug efflux SMR transporter</fullName>
    </submittedName>
</protein>
<organism evidence="9 10">
    <name type="scientific">Schleiferilactobacillus harbinensis</name>
    <dbReference type="NCBI Taxonomy" id="304207"/>
    <lineage>
        <taxon>Bacteria</taxon>
        <taxon>Bacillati</taxon>
        <taxon>Bacillota</taxon>
        <taxon>Bacilli</taxon>
        <taxon>Lactobacillales</taxon>
        <taxon>Lactobacillaceae</taxon>
        <taxon>Schleiferilactobacillus</taxon>
    </lineage>
</organism>
<feature type="transmembrane region" description="Helical" evidence="8">
    <location>
        <begin position="27"/>
        <end position="46"/>
    </location>
</feature>
<keyword evidence="10" id="KW-1185">Reference proteome</keyword>
<evidence type="ECO:0000256" key="4">
    <source>
        <dbReference type="ARBA" id="ARBA00022692"/>
    </source>
</evidence>
<evidence type="ECO:0000256" key="6">
    <source>
        <dbReference type="ARBA" id="ARBA00023136"/>
    </source>
</evidence>
<keyword evidence="4 7" id="KW-0812">Transmembrane</keyword>
<evidence type="ECO:0000256" key="7">
    <source>
        <dbReference type="RuleBase" id="RU003942"/>
    </source>
</evidence>
<dbReference type="PANTHER" id="PTHR30561">
    <property type="entry name" value="SMR FAMILY PROTON-DEPENDENT DRUG EFFLUX TRANSPORTER SUGE"/>
    <property type="match status" value="1"/>
</dbReference>
<dbReference type="InterPro" id="IPR037185">
    <property type="entry name" value="EmrE-like"/>
</dbReference>
<evidence type="ECO:0000256" key="3">
    <source>
        <dbReference type="ARBA" id="ARBA00022475"/>
    </source>
</evidence>
<evidence type="ECO:0000256" key="8">
    <source>
        <dbReference type="SAM" id="Phobius"/>
    </source>
</evidence>
<feature type="transmembrane region" description="Helical" evidence="8">
    <location>
        <begin position="58"/>
        <end position="79"/>
    </location>
</feature>
<dbReference type="PANTHER" id="PTHR30561:SF0">
    <property type="entry name" value="GUANIDINIUM EXPORTER"/>
    <property type="match status" value="1"/>
</dbReference>
<keyword evidence="5 8" id="KW-1133">Transmembrane helix</keyword>
<evidence type="ECO:0000313" key="9">
    <source>
        <dbReference type="EMBL" id="MEE6716966.1"/>
    </source>
</evidence>
<evidence type="ECO:0000256" key="1">
    <source>
        <dbReference type="ARBA" id="ARBA00004651"/>
    </source>
</evidence>
<keyword evidence="2" id="KW-0813">Transport</keyword>
<dbReference type="InterPro" id="IPR000390">
    <property type="entry name" value="Small_drug/metabolite_transptr"/>
</dbReference>
<dbReference type="InterPro" id="IPR045324">
    <property type="entry name" value="Small_multidrug_res"/>
</dbReference>
<comment type="caution">
    <text evidence="9">The sequence shown here is derived from an EMBL/GenBank/DDBJ whole genome shotgun (WGS) entry which is preliminary data.</text>
</comment>
<comment type="similarity">
    <text evidence="7">Belongs to the drug/metabolite transporter (DMT) superfamily. Small multidrug resistance (SMR) (TC 2.A.7.1) family.</text>
</comment>
<gene>
    <name evidence="9" type="ORF">PS435_14005</name>
</gene>
<proteinExistence type="inferred from homology"/>
<dbReference type="Pfam" id="PF00893">
    <property type="entry name" value="Multi_Drug_Res"/>
    <property type="match status" value="1"/>
</dbReference>
<reference evidence="9 10" key="1">
    <citation type="submission" date="2023-02" db="EMBL/GenBank/DDBJ databases">
        <title>The predominant lactic acid bacteria and yeasts involved in the spontaneous fermentation of millet during the production of the traditional porridge Hausa koko in Ghana.</title>
        <authorList>
            <person name="Atter A."/>
            <person name="Diaz M."/>
        </authorList>
    </citation>
    <scope>NUCLEOTIDE SEQUENCE [LARGE SCALE GENOMIC DNA]</scope>
    <source>
        <strain evidence="9 10">FI11640</strain>
    </source>
</reference>
<comment type="subcellular location">
    <subcellularLocation>
        <location evidence="1 7">Cell membrane</location>
        <topology evidence="1 7">Multi-pass membrane protein</topology>
    </subcellularLocation>
</comment>
<dbReference type="RefSeq" id="WP_063515702.1">
    <property type="nucleotide sequence ID" value="NZ_JAQSGJ010000059.1"/>
</dbReference>
<dbReference type="Gene3D" id="1.10.3730.20">
    <property type="match status" value="1"/>
</dbReference>
<keyword evidence="6 8" id="KW-0472">Membrane</keyword>
<dbReference type="Proteomes" id="UP001330016">
    <property type="component" value="Unassembled WGS sequence"/>
</dbReference>
<feature type="transmembrane region" description="Helical" evidence="8">
    <location>
        <begin position="85"/>
        <end position="104"/>
    </location>
</feature>
<name>A0ABU7T2X5_9LACO</name>
<evidence type="ECO:0000256" key="5">
    <source>
        <dbReference type="ARBA" id="ARBA00022989"/>
    </source>
</evidence>